<dbReference type="Proteomes" id="UP000324222">
    <property type="component" value="Unassembled WGS sequence"/>
</dbReference>
<comment type="caution">
    <text evidence="1">The sequence shown here is derived from an EMBL/GenBank/DDBJ whole genome shotgun (WGS) entry which is preliminary data.</text>
</comment>
<gene>
    <name evidence="1" type="ORF">E2C01_013187</name>
</gene>
<dbReference type="EMBL" id="VSRR010000852">
    <property type="protein sequence ID" value="MPC20252.1"/>
    <property type="molecule type" value="Genomic_DNA"/>
</dbReference>
<name>A0A5B7DFK1_PORTR</name>
<evidence type="ECO:0000313" key="1">
    <source>
        <dbReference type="EMBL" id="MPC20252.1"/>
    </source>
</evidence>
<accession>A0A5B7DFK1</accession>
<evidence type="ECO:0000313" key="2">
    <source>
        <dbReference type="Proteomes" id="UP000324222"/>
    </source>
</evidence>
<keyword evidence="2" id="KW-1185">Reference proteome</keyword>
<reference evidence="1 2" key="1">
    <citation type="submission" date="2019-05" db="EMBL/GenBank/DDBJ databases">
        <title>Another draft genome of Portunus trituberculatus and its Hox gene families provides insights of decapod evolution.</title>
        <authorList>
            <person name="Jeong J.-H."/>
            <person name="Song I."/>
            <person name="Kim S."/>
            <person name="Choi T."/>
            <person name="Kim D."/>
            <person name="Ryu S."/>
            <person name="Kim W."/>
        </authorList>
    </citation>
    <scope>NUCLEOTIDE SEQUENCE [LARGE SCALE GENOMIC DNA]</scope>
    <source>
        <tissue evidence="1">Muscle</tissue>
    </source>
</reference>
<sequence>MSDQIVACVPMDELANKVYVTAIEKLHACPRCLFNNITYTQVVLLELKIHVVCSLKDDRKLKD</sequence>
<proteinExistence type="predicted"/>
<dbReference type="AlphaFoldDB" id="A0A5B7DFK1"/>
<organism evidence="1 2">
    <name type="scientific">Portunus trituberculatus</name>
    <name type="common">Swimming crab</name>
    <name type="synonym">Neptunus trituberculatus</name>
    <dbReference type="NCBI Taxonomy" id="210409"/>
    <lineage>
        <taxon>Eukaryota</taxon>
        <taxon>Metazoa</taxon>
        <taxon>Ecdysozoa</taxon>
        <taxon>Arthropoda</taxon>
        <taxon>Crustacea</taxon>
        <taxon>Multicrustacea</taxon>
        <taxon>Malacostraca</taxon>
        <taxon>Eumalacostraca</taxon>
        <taxon>Eucarida</taxon>
        <taxon>Decapoda</taxon>
        <taxon>Pleocyemata</taxon>
        <taxon>Brachyura</taxon>
        <taxon>Eubrachyura</taxon>
        <taxon>Portunoidea</taxon>
        <taxon>Portunidae</taxon>
        <taxon>Portuninae</taxon>
        <taxon>Portunus</taxon>
    </lineage>
</organism>
<protein>
    <submittedName>
        <fullName evidence="1">Uncharacterized protein</fullName>
    </submittedName>
</protein>